<accession>A0ABQ5FPG9</accession>
<dbReference type="EMBL" id="BQNB010017597">
    <property type="protein sequence ID" value="GJT65034.1"/>
    <property type="molecule type" value="Genomic_DNA"/>
</dbReference>
<evidence type="ECO:0000313" key="3">
    <source>
        <dbReference type="Proteomes" id="UP001151760"/>
    </source>
</evidence>
<reference evidence="2" key="2">
    <citation type="submission" date="2022-01" db="EMBL/GenBank/DDBJ databases">
        <authorList>
            <person name="Yamashiro T."/>
            <person name="Shiraishi A."/>
            <person name="Satake H."/>
            <person name="Nakayama K."/>
        </authorList>
    </citation>
    <scope>NUCLEOTIDE SEQUENCE</scope>
</reference>
<organism evidence="2 3">
    <name type="scientific">Tanacetum coccineum</name>
    <dbReference type="NCBI Taxonomy" id="301880"/>
    <lineage>
        <taxon>Eukaryota</taxon>
        <taxon>Viridiplantae</taxon>
        <taxon>Streptophyta</taxon>
        <taxon>Embryophyta</taxon>
        <taxon>Tracheophyta</taxon>
        <taxon>Spermatophyta</taxon>
        <taxon>Magnoliopsida</taxon>
        <taxon>eudicotyledons</taxon>
        <taxon>Gunneridae</taxon>
        <taxon>Pentapetalae</taxon>
        <taxon>asterids</taxon>
        <taxon>campanulids</taxon>
        <taxon>Asterales</taxon>
        <taxon>Asteraceae</taxon>
        <taxon>Asteroideae</taxon>
        <taxon>Anthemideae</taxon>
        <taxon>Anthemidinae</taxon>
        <taxon>Tanacetum</taxon>
    </lineage>
</organism>
<feature type="compositionally biased region" description="Acidic residues" evidence="1">
    <location>
        <begin position="47"/>
        <end position="94"/>
    </location>
</feature>
<protein>
    <submittedName>
        <fullName evidence="2">Uncharacterized protein</fullName>
    </submittedName>
</protein>
<evidence type="ECO:0000256" key="1">
    <source>
        <dbReference type="SAM" id="MobiDB-lite"/>
    </source>
</evidence>
<feature type="region of interest" description="Disordered" evidence="1">
    <location>
        <begin position="1"/>
        <end position="141"/>
    </location>
</feature>
<reference evidence="2" key="1">
    <citation type="journal article" date="2022" name="Int. J. Mol. Sci.">
        <title>Draft Genome of Tanacetum Coccineum: Genomic Comparison of Closely Related Tanacetum-Family Plants.</title>
        <authorList>
            <person name="Yamashiro T."/>
            <person name="Shiraishi A."/>
            <person name="Nakayama K."/>
            <person name="Satake H."/>
        </authorList>
    </citation>
    <scope>NUCLEOTIDE SEQUENCE</scope>
</reference>
<keyword evidence="3" id="KW-1185">Reference proteome</keyword>
<dbReference type="Proteomes" id="UP001151760">
    <property type="component" value="Unassembled WGS sequence"/>
</dbReference>
<sequence>MENLPPQNDDQNIPKEEPILGQAPAAPVGFGQLWVGGQIPNNNNGWLEEDPEEDPEEEEDEEDPEEDPEEGDDEEEEMEVDDEENNSEVSDPDEPPPPLFQFDQNFHVGESSSTRTLLDDNSQVFPPGPRPSDLSRGFSSREGWRKTFLFIGESS</sequence>
<feature type="compositionally biased region" description="Polar residues" evidence="1">
    <location>
        <begin position="1"/>
        <end position="11"/>
    </location>
</feature>
<comment type="caution">
    <text evidence="2">The sequence shown here is derived from an EMBL/GenBank/DDBJ whole genome shotgun (WGS) entry which is preliminary data.</text>
</comment>
<gene>
    <name evidence="2" type="ORF">Tco_1016514</name>
</gene>
<proteinExistence type="predicted"/>
<feature type="compositionally biased region" description="Polar residues" evidence="1">
    <location>
        <begin position="110"/>
        <end position="124"/>
    </location>
</feature>
<name>A0ABQ5FPG9_9ASTR</name>
<evidence type="ECO:0000313" key="2">
    <source>
        <dbReference type="EMBL" id="GJT65034.1"/>
    </source>
</evidence>